<gene>
    <name evidence="8" type="primary">tilS</name>
    <name evidence="10" type="ORF">CLV58_101407</name>
</gene>
<dbReference type="InterPro" id="IPR012094">
    <property type="entry name" value="tRNA_Ile_lys_synt"/>
</dbReference>
<evidence type="ECO:0000256" key="4">
    <source>
        <dbReference type="ARBA" id="ARBA00022694"/>
    </source>
</evidence>
<comment type="similarity">
    <text evidence="8">Belongs to the tRNA(Ile)-lysidine synthase family.</text>
</comment>
<dbReference type="Gene3D" id="3.40.50.620">
    <property type="entry name" value="HUPs"/>
    <property type="match status" value="1"/>
</dbReference>
<dbReference type="OrthoDB" id="9807403at2"/>
<sequence>MFERDFLGFINDNQLADSTTQTLLAVSGGLDSTVMAALFQQAGLPFAIAHVNFGLRGQESDDDALFVEELANRYQVPFHTIRFQTAQVAVERGESIQMVARELRYQWFGEIRRQYGYDSVATAHHLNDVLETMLLNLTRGTGLAGLHGIAVRQEHPTVGALIRPLLFASREQLETYAAARSLKHRDDRSNADDYYARNRIRHHAVPALTGINPGLWATLPRTVERLRAAEQLMQLELNRSWQQLIQTEPDGAIRLPINGLLALEEGAFRLSEWLQPYGFTREQSRQAWAMLMREPGQQLRSATHQLTHERGFLLLSLVKVTVLSSCKTTIQGLLETRNRRVCGQLICCSYHSKPDGFVPETDKAVAWLDADRLIDPLTIRVWQPGDRFRPLGLAGTKLVSDLLNELKLEQRERAQTLVLVSGDTIAWVVGCRIGHQFRVRAGSRRLIRLAVASTGE</sequence>
<evidence type="ECO:0000256" key="7">
    <source>
        <dbReference type="ARBA" id="ARBA00048539"/>
    </source>
</evidence>
<evidence type="ECO:0000259" key="9">
    <source>
        <dbReference type="SMART" id="SM00977"/>
    </source>
</evidence>
<feature type="binding site" evidence="8">
    <location>
        <begin position="27"/>
        <end position="32"/>
    </location>
    <ligand>
        <name>ATP</name>
        <dbReference type="ChEBI" id="CHEBI:30616"/>
    </ligand>
</feature>
<name>A0A2T0TNY4_9BACT</name>
<dbReference type="GO" id="GO:0032267">
    <property type="term" value="F:tRNA(Ile)-lysidine synthase activity"/>
    <property type="evidence" value="ECO:0007669"/>
    <property type="project" value="UniProtKB-EC"/>
</dbReference>
<dbReference type="NCBIfam" id="TIGR02432">
    <property type="entry name" value="lysidine_TilS_N"/>
    <property type="match status" value="1"/>
</dbReference>
<evidence type="ECO:0000256" key="8">
    <source>
        <dbReference type="HAMAP-Rule" id="MF_01161"/>
    </source>
</evidence>
<dbReference type="InterPro" id="IPR014729">
    <property type="entry name" value="Rossmann-like_a/b/a_fold"/>
</dbReference>
<dbReference type="CDD" id="cd01992">
    <property type="entry name" value="TilS_N"/>
    <property type="match status" value="1"/>
</dbReference>
<evidence type="ECO:0000256" key="3">
    <source>
        <dbReference type="ARBA" id="ARBA00022598"/>
    </source>
</evidence>
<comment type="caution">
    <text evidence="10">The sequence shown here is derived from an EMBL/GenBank/DDBJ whole genome shotgun (WGS) entry which is preliminary data.</text>
</comment>
<dbReference type="InterPro" id="IPR011063">
    <property type="entry name" value="TilS/TtcA_N"/>
</dbReference>
<proteinExistence type="inferred from homology"/>
<accession>A0A2T0TNY4</accession>
<dbReference type="EC" id="6.3.4.19" evidence="8"/>
<reference evidence="10 11" key="1">
    <citation type="submission" date="2018-03" db="EMBL/GenBank/DDBJ databases">
        <title>Genomic Encyclopedia of Archaeal and Bacterial Type Strains, Phase II (KMG-II): from individual species to whole genera.</title>
        <authorList>
            <person name="Goeker M."/>
        </authorList>
    </citation>
    <scope>NUCLEOTIDE SEQUENCE [LARGE SCALE GENOMIC DNA]</scope>
    <source>
        <strain evidence="10 11">DSM 28354</strain>
    </source>
</reference>
<evidence type="ECO:0000256" key="1">
    <source>
        <dbReference type="ARBA" id="ARBA00004496"/>
    </source>
</evidence>
<dbReference type="Pfam" id="PF01171">
    <property type="entry name" value="ATP_bind_3"/>
    <property type="match status" value="1"/>
</dbReference>
<evidence type="ECO:0000313" key="10">
    <source>
        <dbReference type="EMBL" id="PRY47339.1"/>
    </source>
</evidence>
<dbReference type="Proteomes" id="UP000238375">
    <property type="component" value="Unassembled WGS sequence"/>
</dbReference>
<comment type="domain">
    <text evidence="8">The N-terminal region contains the highly conserved SGGXDS motif, predicted to be a P-loop motif involved in ATP binding.</text>
</comment>
<dbReference type="NCBIfam" id="TIGR02433">
    <property type="entry name" value="lysidine_TilS_C"/>
    <property type="match status" value="1"/>
</dbReference>
<feature type="domain" description="Lysidine-tRNA(Ile) synthetase C-terminal" evidence="9">
    <location>
        <begin position="377"/>
        <end position="449"/>
    </location>
</feature>
<dbReference type="InterPro" id="IPR012795">
    <property type="entry name" value="tRNA_Ile_lys_synt_N"/>
</dbReference>
<evidence type="ECO:0000256" key="6">
    <source>
        <dbReference type="ARBA" id="ARBA00022840"/>
    </source>
</evidence>
<organism evidence="10 11">
    <name type="scientific">Spirosoma oryzae</name>
    <dbReference type="NCBI Taxonomy" id="1469603"/>
    <lineage>
        <taxon>Bacteria</taxon>
        <taxon>Pseudomonadati</taxon>
        <taxon>Bacteroidota</taxon>
        <taxon>Cytophagia</taxon>
        <taxon>Cytophagales</taxon>
        <taxon>Cytophagaceae</taxon>
        <taxon>Spirosoma</taxon>
    </lineage>
</organism>
<comment type="subcellular location">
    <subcellularLocation>
        <location evidence="1 8">Cytoplasm</location>
    </subcellularLocation>
</comment>
<evidence type="ECO:0000313" key="11">
    <source>
        <dbReference type="Proteomes" id="UP000238375"/>
    </source>
</evidence>
<keyword evidence="4 8" id="KW-0819">tRNA processing</keyword>
<comment type="function">
    <text evidence="8">Ligates lysine onto the cytidine present at position 34 of the AUA codon-specific tRNA(Ile) that contains the anticodon CAU, in an ATP-dependent manner. Cytidine is converted to lysidine, thus changing the amino acid specificity of the tRNA from methionine to isoleucine.</text>
</comment>
<dbReference type="GO" id="GO:0005524">
    <property type="term" value="F:ATP binding"/>
    <property type="evidence" value="ECO:0007669"/>
    <property type="project" value="UniProtKB-UniRule"/>
</dbReference>
<dbReference type="InterPro" id="IPR012796">
    <property type="entry name" value="Lysidine-tRNA-synth_C"/>
</dbReference>
<evidence type="ECO:0000256" key="5">
    <source>
        <dbReference type="ARBA" id="ARBA00022741"/>
    </source>
</evidence>
<protein>
    <recommendedName>
        <fullName evidence="8">tRNA(Ile)-lysidine synthase</fullName>
        <ecNumber evidence="8">6.3.4.19</ecNumber>
    </recommendedName>
    <alternativeName>
        <fullName evidence="8">tRNA(Ile)-2-lysyl-cytidine synthase</fullName>
    </alternativeName>
    <alternativeName>
        <fullName evidence="8">tRNA(Ile)-lysidine synthetase</fullName>
    </alternativeName>
</protein>
<dbReference type="AlphaFoldDB" id="A0A2T0TNY4"/>
<dbReference type="SUPFAM" id="SSF56037">
    <property type="entry name" value="PheT/TilS domain"/>
    <property type="match status" value="1"/>
</dbReference>
<keyword evidence="6 8" id="KW-0067">ATP-binding</keyword>
<keyword evidence="5 8" id="KW-0547">Nucleotide-binding</keyword>
<dbReference type="PANTHER" id="PTHR43033:SF1">
    <property type="entry name" value="TRNA(ILE)-LYSIDINE SYNTHASE-RELATED"/>
    <property type="match status" value="1"/>
</dbReference>
<dbReference type="GO" id="GO:0006400">
    <property type="term" value="P:tRNA modification"/>
    <property type="evidence" value="ECO:0007669"/>
    <property type="project" value="UniProtKB-UniRule"/>
</dbReference>
<evidence type="ECO:0000256" key="2">
    <source>
        <dbReference type="ARBA" id="ARBA00022490"/>
    </source>
</evidence>
<dbReference type="PANTHER" id="PTHR43033">
    <property type="entry name" value="TRNA(ILE)-LYSIDINE SYNTHASE-RELATED"/>
    <property type="match status" value="1"/>
</dbReference>
<comment type="catalytic activity">
    <reaction evidence="7 8">
        <text>cytidine(34) in tRNA(Ile2) + L-lysine + ATP = lysidine(34) in tRNA(Ile2) + AMP + diphosphate + H(+)</text>
        <dbReference type="Rhea" id="RHEA:43744"/>
        <dbReference type="Rhea" id="RHEA-COMP:10625"/>
        <dbReference type="Rhea" id="RHEA-COMP:10670"/>
        <dbReference type="ChEBI" id="CHEBI:15378"/>
        <dbReference type="ChEBI" id="CHEBI:30616"/>
        <dbReference type="ChEBI" id="CHEBI:32551"/>
        <dbReference type="ChEBI" id="CHEBI:33019"/>
        <dbReference type="ChEBI" id="CHEBI:82748"/>
        <dbReference type="ChEBI" id="CHEBI:83665"/>
        <dbReference type="ChEBI" id="CHEBI:456215"/>
        <dbReference type="EC" id="6.3.4.19"/>
    </reaction>
</comment>
<dbReference type="Pfam" id="PF11734">
    <property type="entry name" value="TilS_C"/>
    <property type="match status" value="1"/>
</dbReference>
<dbReference type="RefSeq" id="WP_106136069.1">
    <property type="nucleotide sequence ID" value="NZ_PVTE01000001.1"/>
</dbReference>
<keyword evidence="3 8" id="KW-0436">Ligase</keyword>
<dbReference type="HAMAP" id="MF_01161">
    <property type="entry name" value="tRNA_Ile_lys_synt"/>
    <property type="match status" value="1"/>
</dbReference>
<keyword evidence="11" id="KW-1185">Reference proteome</keyword>
<dbReference type="SUPFAM" id="SSF52402">
    <property type="entry name" value="Adenine nucleotide alpha hydrolases-like"/>
    <property type="match status" value="1"/>
</dbReference>
<dbReference type="SMART" id="SM00977">
    <property type="entry name" value="TilS_C"/>
    <property type="match status" value="1"/>
</dbReference>
<keyword evidence="2 8" id="KW-0963">Cytoplasm</keyword>
<dbReference type="EMBL" id="PVTE01000001">
    <property type="protein sequence ID" value="PRY47339.1"/>
    <property type="molecule type" value="Genomic_DNA"/>
</dbReference>
<dbReference type="GO" id="GO:0005737">
    <property type="term" value="C:cytoplasm"/>
    <property type="evidence" value="ECO:0007669"/>
    <property type="project" value="UniProtKB-SubCell"/>
</dbReference>